<dbReference type="PROSITE" id="PS00356">
    <property type="entry name" value="HTH_LACI_1"/>
    <property type="match status" value="1"/>
</dbReference>
<dbReference type="PROSITE" id="PS50932">
    <property type="entry name" value="HTH_LACI_2"/>
    <property type="match status" value="1"/>
</dbReference>
<evidence type="ECO:0000256" key="2">
    <source>
        <dbReference type="ARBA" id="ARBA00023015"/>
    </source>
</evidence>
<dbReference type="GO" id="GO:0000976">
    <property type="term" value="F:transcription cis-regulatory region binding"/>
    <property type="evidence" value="ECO:0007669"/>
    <property type="project" value="TreeGrafter"/>
</dbReference>
<keyword evidence="2" id="KW-0805">Transcription regulation</keyword>
<accession>A0A7H1J8I3</accession>
<dbReference type="KEGG" id="mard:IBG28_03885"/>
<dbReference type="GO" id="GO:0003700">
    <property type="term" value="F:DNA-binding transcription factor activity"/>
    <property type="evidence" value="ECO:0007669"/>
    <property type="project" value="TreeGrafter"/>
</dbReference>
<evidence type="ECO:0000313" key="6">
    <source>
        <dbReference type="EMBL" id="QNT06799.1"/>
    </source>
</evidence>
<evidence type="ECO:0000256" key="1">
    <source>
        <dbReference type="ARBA" id="ARBA00022491"/>
    </source>
</evidence>
<proteinExistence type="predicted"/>
<organism evidence="6 7">
    <name type="scientific">Marinomonas arctica</name>
    <dbReference type="NCBI Taxonomy" id="383750"/>
    <lineage>
        <taxon>Bacteria</taxon>
        <taxon>Pseudomonadati</taxon>
        <taxon>Pseudomonadota</taxon>
        <taxon>Gammaproteobacteria</taxon>
        <taxon>Oceanospirillales</taxon>
        <taxon>Oceanospirillaceae</taxon>
        <taxon>Marinomonas</taxon>
    </lineage>
</organism>
<dbReference type="Gene3D" id="3.40.50.2300">
    <property type="match status" value="2"/>
</dbReference>
<dbReference type="AlphaFoldDB" id="A0A7H1J8I3"/>
<protein>
    <submittedName>
        <fullName evidence="6">LacI family DNA-binding transcriptional regulator</fullName>
    </submittedName>
</protein>
<dbReference type="InterPro" id="IPR000843">
    <property type="entry name" value="HTH_LacI"/>
</dbReference>
<reference evidence="6 7" key="1">
    <citation type="submission" date="2020-09" db="EMBL/GenBank/DDBJ databases">
        <title>Complete genome sequence of an Arctic sea ice bacterium Marinomonas arctica BSI20414.</title>
        <authorList>
            <person name="Liao L."/>
            <person name="Chen B."/>
        </authorList>
    </citation>
    <scope>NUCLEOTIDE SEQUENCE [LARGE SCALE GENOMIC DNA]</scope>
    <source>
        <strain evidence="6 7">BSI20414</strain>
    </source>
</reference>
<dbReference type="SUPFAM" id="SSF53822">
    <property type="entry name" value="Periplasmic binding protein-like I"/>
    <property type="match status" value="1"/>
</dbReference>
<keyword evidence="3 6" id="KW-0238">DNA-binding</keyword>
<dbReference type="Pfam" id="PF13377">
    <property type="entry name" value="Peripla_BP_3"/>
    <property type="match status" value="1"/>
</dbReference>
<dbReference type="PANTHER" id="PTHR30146:SF148">
    <property type="entry name" value="HTH-TYPE TRANSCRIPTIONAL REPRESSOR PURR-RELATED"/>
    <property type="match status" value="1"/>
</dbReference>
<dbReference type="RefSeq" id="WP_111608419.1">
    <property type="nucleotide sequence ID" value="NZ_CP061081.1"/>
</dbReference>
<evidence type="ECO:0000313" key="7">
    <source>
        <dbReference type="Proteomes" id="UP000516370"/>
    </source>
</evidence>
<dbReference type="InterPro" id="IPR010982">
    <property type="entry name" value="Lambda_DNA-bd_dom_sf"/>
</dbReference>
<keyword evidence="1" id="KW-0678">Repressor</keyword>
<keyword evidence="7" id="KW-1185">Reference proteome</keyword>
<name>A0A7H1J8I3_9GAMM</name>
<dbReference type="CDD" id="cd01392">
    <property type="entry name" value="HTH_LacI"/>
    <property type="match status" value="1"/>
</dbReference>
<evidence type="ECO:0000256" key="3">
    <source>
        <dbReference type="ARBA" id="ARBA00023125"/>
    </source>
</evidence>
<dbReference type="Gene3D" id="1.10.260.40">
    <property type="entry name" value="lambda repressor-like DNA-binding domains"/>
    <property type="match status" value="1"/>
</dbReference>
<keyword evidence="4" id="KW-0804">Transcription</keyword>
<feature type="domain" description="HTH lacI-type" evidence="5">
    <location>
        <begin position="10"/>
        <end position="64"/>
    </location>
</feature>
<dbReference type="InterPro" id="IPR028082">
    <property type="entry name" value="Peripla_BP_I"/>
</dbReference>
<sequence length="340" mass="37625">MQIEKTMKKVTIKDVAKDAEVSVAAVSKVIRSAYGVSPSLKEKVEKSIKKLGYRPNTSARGMRGRTFTVGVLIVNLGNAYLPKLLEKINATLSISGYKMLIGLGQSELSIESSLIESMMDSNVDGLILIAPRLSDSALEKYAKQIPMAVVGHIENTATSFDTINGDDFLGAELATQALVETGIKNIKMISQPLREFNKVDLNQERERGFLHTLTKANHNDVAEDRIFRVSNNEDELKKELALFLDEQTLPCAIFCWSDIHAIPLLDECIKRQLTPQKDVFIIGYDNTPLASYAMVNLSSIDQQAEQQGELAANALLERIKGRNTAKHLLVEPSLISRKSH</sequence>
<dbReference type="InterPro" id="IPR046335">
    <property type="entry name" value="LacI/GalR-like_sensor"/>
</dbReference>
<dbReference type="PANTHER" id="PTHR30146">
    <property type="entry name" value="LACI-RELATED TRANSCRIPTIONAL REPRESSOR"/>
    <property type="match status" value="1"/>
</dbReference>
<dbReference type="EMBL" id="CP061081">
    <property type="protein sequence ID" value="QNT06799.1"/>
    <property type="molecule type" value="Genomic_DNA"/>
</dbReference>
<dbReference type="SMART" id="SM00354">
    <property type="entry name" value="HTH_LACI"/>
    <property type="match status" value="1"/>
</dbReference>
<dbReference type="CDD" id="cd06267">
    <property type="entry name" value="PBP1_LacI_sugar_binding-like"/>
    <property type="match status" value="1"/>
</dbReference>
<dbReference type="OrthoDB" id="6619319at2"/>
<gene>
    <name evidence="6" type="ORF">IBG28_03885</name>
</gene>
<dbReference type="SUPFAM" id="SSF47413">
    <property type="entry name" value="lambda repressor-like DNA-binding domains"/>
    <property type="match status" value="1"/>
</dbReference>
<dbReference type="Pfam" id="PF00356">
    <property type="entry name" value="LacI"/>
    <property type="match status" value="1"/>
</dbReference>
<evidence type="ECO:0000256" key="4">
    <source>
        <dbReference type="ARBA" id="ARBA00023163"/>
    </source>
</evidence>
<evidence type="ECO:0000259" key="5">
    <source>
        <dbReference type="PROSITE" id="PS50932"/>
    </source>
</evidence>
<dbReference type="Proteomes" id="UP000516370">
    <property type="component" value="Chromosome"/>
</dbReference>